<feature type="domain" description="Cation efflux protein cytoplasmic" evidence="11">
    <location>
        <begin position="352"/>
        <end position="424"/>
    </location>
</feature>
<dbReference type="Proteomes" id="UP001519460">
    <property type="component" value="Unassembled WGS sequence"/>
</dbReference>
<evidence type="ECO:0000256" key="1">
    <source>
        <dbReference type="ARBA" id="ARBA00004127"/>
    </source>
</evidence>
<evidence type="ECO:0000256" key="4">
    <source>
        <dbReference type="ARBA" id="ARBA00022692"/>
    </source>
</evidence>
<keyword evidence="3" id="KW-0813">Transport</keyword>
<proteinExistence type="inferred from homology"/>
<evidence type="ECO:0000259" key="11">
    <source>
        <dbReference type="Pfam" id="PF16916"/>
    </source>
</evidence>
<keyword evidence="6" id="KW-0406">Ion transport</keyword>
<dbReference type="InterPro" id="IPR058533">
    <property type="entry name" value="Cation_efflux_TM"/>
</dbReference>
<dbReference type="PANTHER" id="PTHR43840">
    <property type="entry name" value="MITOCHONDRIAL METAL TRANSPORTER 1-RELATED"/>
    <property type="match status" value="1"/>
</dbReference>
<dbReference type="InterPro" id="IPR036837">
    <property type="entry name" value="Cation_efflux_CTD_sf"/>
</dbReference>
<feature type="compositionally biased region" description="Polar residues" evidence="8">
    <location>
        <begin position="1"/>
        <end position="13"/>
    </location>
</feature>
<dbReference type="Gene3D" id="1.20.1510.10">
    <property type="entry name" value="Cation efflux protein transmembrane domain"/>
    <property type="match status" value="1"/>
</dbReference>
<keyword evidence="4 9" id="KW-0812">Transmembrane</keyword>
<dbReference type="InterPro" id="IPR050291">
    <property type="entry name" value="CDF_Transporter"/>
</dbReference>
<dbReference type="InterPro" id="IPR027470">
    <property type="entry name" value="Cation_efflux_CTD"/>
</dbReference>
<feature type="region of interest" description="Disordered" evidence="8">
    <location>
        <begin position="1"/>
        <end position="32"/>
    </location>
</feature>
<evidence type="ECO:0000256" key="9">
    <source>
        <dbReference type="SAM" id="Phobius"/>
    </source>
</evidence>
<keyword evidence="5 9" id="KW-1133">Transmembrane helix</keyword>
<dbReference type="InterPro" id="IPR027469">
    <property type="entry name" value="Cation_efflux_TMD_sf"/>
</dbReference>
<dbReference type="SUPFAM" id="SSF160240">
    <property type="entry name" value="Cation efflux protein cytoplasmic domain-like"/>
    <property type="match status" value="1"/>
</dbReference>
<dbReference type="NCBIfam" id="TIGR01297">
    <property type="entry name" value="CDF"/>
    <property type="match status" value="1"/>
</dbReference>
<evidence type="ECO:0000259" key="10">
    <source>
        <dbReference type="Pfam" id="PF01545"/>
    </source>
</evidence>
<dbReference type="PANTHER" id="PTHR43840:SF13">
    <property type="entry name" value="CATION EFFLUX PROTEIN CYTOPLASMIC DOMAIN-CONTAINING PROTEIN"/>
    <property type="match status" value="1"/>
</dbReference>
<reference evidence="12 13" key="1">
    <citation type="journal article" date="2023" name="Sci. Data">
        <title>Genome assembly of the Korean intertidal mud-creeper Batillaria attramentaria.</title>
        <authorList>
            <person name="Patra A.K."/>
            <person name="Ho P.T."/>
            <person name="Jun S."/>
            <person name="Lee S.J."/>
            <person name="Kim Y."/>
            <person name="Won Y.J."/>
        </authorList>
    </citation>
    <scope>NUCLEOTIDE SEQUENCE [LARGE SCALE GENOMIC DNA]</scope>
    <source>
        <strain evidence="12">Wonlab-2016</strain>
    </source>
</reference>
<feature type="transmembrane region" description="Helical" evidence="9">
    <location>
        <begin position="313"/>
        <end position="333"/>
    </location>
</feature>
<evidence type="ECO:0000256" key="8">
    <source>
        <dbReference type="SAM" id="MobiDB-lite"/>
    </source>
</evidence>
<dbReference type="SUPFAM" id="SSF161111">
    <property type="entry name" value="Cation efflux protein transmembrane domain-like"/>
    <property type="match status" value="1"/>
</dbReference>
<evidence type="ECO:0000256" key="5">
    <source>
        <dbReference type="ARBA" id="ARBA00022989"/>
    </source>
</evidence>
<organism evidence="12 13">
    <name type="scientific">Batillaria attramentaria</name>
    <dbReference type="NCBI Taxonomy" id="370345"/>
    <lineage>
        <taxon>Eukaryota</taxon>
        <taxon>Metazoa</taxon>
        <taxon>Spiralia</taxon>
        <taxon>Lophotrochozoa</taxon>
        <taxon>Mollusca</taxon>
        <taxon>Gastropoda</taxon>
        <taxon>Caenogastropoda</taxon>
        <taxon>Sorbeoconcha</taxon>
        <taxon>Cerithioidea</taxon>
        <taxon>Batillariidae</taxon>
        <taxon>Batillaria</taxon>
    </lineage>
</organism>
<dbReference type="GO" id="GO:0012505">
    <property type="term" value="C:endomembrane system"/>
    <property type="evidence" value="ECO:0007669"/>
    <property type="project" value="UniProtKB-SubCell"/>
</dbReference>
<comment type="subcellular location">
    <subcellularLocation>
        <location evidence="1">Endomembrane system</location>
        <topology evidence="1">Multi-pass membrane protein</topology>
    </subcellularLocation>
</comment>
<evidence type="ECO:0000256" key="3">
    <source>
        <dbReference type="ARBA" id="ARBA00022448"/>
    </source>
</evidence>
<keyword evidence="13" id="KW-1185">Reference proteome</keyword>
<evidence type="ECO:0000256" key="6">
    <source>
        <dbReference type="ARBA" id="ARBA00023065"/>
    </source>
</evidence>
<evidence type="ECO:0000313" key="12">
    <source>
        <dbReference type="EMBL" id="KAK7486124.1"/>
    </source>
</evidence>
<dbReference type="EMBL" id="JACVVK020000183">
    <property type="protein sequence ID" value="KAK7486124.1"/>
    <property type="molecule type" value="Genomic_DNA"/>
</dbReference>
<feature type="transmembrane region" description="Helical" evidence="9">
    <location>
        <begin position="203"/>
        <end position="221"/>
    </location>
</feature>
<dbReference type="Gene3D" id="3.30.70.1350">
    <property type="entry name" value="Cation efflux protein, cytoplasmic domain"/>
    <property type="match status" value="1"/>
</dbReference>
<gene>
    <name evidence="12" type="ORF">BaRGS_00022590</name>
</gene>
<dbReference type="Pfam" id="PF01545">
    <property type="entry name" value="Cation_efflux"/>
    <property type="match status" value="1"/>
</dbReference>
<evidence type="ECO:0008006" key="14">
    <source>
        <dbReference type="Google" id="ProtNLM"/>
    </source>
</evidence>
<dbReference type="FunFam" id="3.30.70.1350:FF:000001">
    <property type="entry name" value="Metal tolerance protein 11"/>
    <property type="match status" value="1"/>
</dbReference>
<dbReference type="AlphaFoldDB" id="A0ABD0KG26"/>
<feature type="transmembrane region" description="Helical" evidence="9">
    <location>
        <begin position="242"/>
        <end position="266"/>
    </location>
</feature>
<evidence type="ECO:0000256" key="2">
    <source>
        <dbReference type="ARBA" id="ARBA00008873"/>
    </source>
</evidence>
<dbReference type="Pfam" id="PF16916">
    <property type="entry name" value="ZT_dimer"/>
    <property type="match status" value="1"/>
</dbReference>
<keyword evidence="7 9" id="KW-0472">Membrane</keyword>
<comment type="similarity">
    <text evidence="2">Belongs to the cation diffusion facilitator (CDF) transporter (TC 2.A.4) family. SLC30A subfamily.</text>
</comment>
<dbReference type="FunFam" id="1.20.1510.10:FF:000005">
    <property type="entry name" value="Putative Cation diffusion facilitator 1"/>
    <property type="match status" value="1"/>
</dbReference>
<feature type="domain" description="Cation efflux protein transmembrane" evidence="10">
    <location>
        <begin position="142"/>
        <end position="343"/>
    </location>
</feature>
<comment type="caution">
    <text evidence="12">The sequence shown here is derived from an EMBL/GenBank/DDBJ whole genome shotgun (WGS) entry which is preliminary data.</text>
</comment>
<dbReference type="GO" id="GO:0006811">
    <property type="term" value="P:monoatomic ion transport"/>
    <property type="evidence" value="ECO:0007669"/>
    <property type="project" value="UniProtKB-KW"/>
</dbReference>
<sequence>MTSSTDVAATESSGLGCGDHLLQESPGRDGGQVHVYIEPSEEGISLSSGSAAGIPPQHDGVLSVDSAAGQMTVHSKSSSHSVCMIEFAPSDSKFRSTDKVSWKLPLWVFSSRKANLEERDVKGLSRRVKKYYKEQDELIEDNFILLVVKAVAVALSGSISIISSMIDSSLDLLSGIVIWYTSRAIRRSNPYKYPSGKRRMEPLAIVVLSVILSIASVQLIIESVQKIIGYTSDKSSVSHFEVPTIVITCFTVGLKFGLFLLCYLLGRKHELLSGSVGLLVQDHRNDTLSNTVALICGYLGSKEFALKTGEENVVYIDPAGAIVIGAYIFVSWWQKGLEQIRMLTGITAKPDFLSKVTWMCLNHSPHITKIDTVRAFHFGNRFLVEVDIVLPRDMTLDTTHGIGESLQQKLERLKEVERAFVHCDWQIQDPEVEHKVD</sequence>
<name>A0ABD0KG26_9CAEN</name>
<accession>A0ABD0KG26</accession>
<evidence type="ECO:0000256" key="7">
    <source>
        <dbReference type="ARBA" id="ARBA00023136"/>
    </source>
</evidence>
<protein>
    <recommendedName>
        <fullName evidence="14">Cation efflux protein cytoplasmic domain-containing protein</fullName>
    </recommendedName>
</protein>
<evidence type="ECO:0000313" key="13">
    <source>
        <dbReference type="Proteomes" id="UP001519460"/>
    </source>
</evidence>
<dbReference type="InterPro" id="IPR002524">
    <property type="entry name" value="Cation_efflux"/>
</dbReference>